<name>A0A1F6M9K6_9BACT</name>
<dbReference type="PANTHER" id="PTHR43739">
    <property type="entry name" value="XYLOGLUCANASE (EUROFUNG)"/>
    <property type="match status" value="1"/>
</dbReference>
<feature type="domain" description="Photosynthesis system II assembly factor Ycf48/Hcf136-like" evidence="2">
    <location>
        <begin position="237"/>
        <end position="331"/>
    </location>
</feature>
<reference evidence="3 4" key="1">
    <citation type="journal article" date="2016" name="Nat. Commun.">
        <title>Thousands of microbial genomes shed light on interconnected biogeochemical processes in an aquifer system.</title>
        <authorList>
            <person name="Anantharaman K."/>
            <person name="Brown C.T."/>
            <person name="Hug L.A."/>
            <person name="Sharon I."/>
            <person name="Castelle C.J."/>
            <person name="Probst A.J."/>
            <person name="Thomas B.C."/>
            <person name="Singh A."/>
            <person name="Wilkins M.J."/>
            <person name="Karaoz U."/>
            <person name="Brodie E.L."/>
            <person name="Williams K.H."/>
            <person name="Hubbard S.S."/>
            <person name="Banfield J.F."/>
        </authorList>
    </citation>
    <scope>NUCLEOTIDE SEQUENCE [LARGE SCALE GENOMIC DNA]</scope>
</reference>
<evidence type="ECO:0000313" key="3">
    <source>
        <dbReference type="EMBL" id="OGH68258.1"/>
    </source>
</evidence>
<dbReference type="InterPro" id="IPR052025">
    <property type="entry name" value="Xyloglucanase_GH74"/>
</dbReference>
<dbReference type="GO" id="GO:0010411">
    <property type="term" value="P:xyloglucan metabolic process"/>
    <property type="evidence" value="ECO:0007669"/>
    <property type="project" value="TreeGrafter"/>
</dbReference>
<dbReference type="InterPro" id="IPR028203">
    <property type="entry name" value="PSII_CF48-like_dom"/>
</dbReference>
<gene>
    <name evidence="3" type="ORF">A3C15_03915</name>
</gene>
<sequence>MKKTLYQSLIGAAALVLLGAGCGGSAASTGPDGGIFKSVDAGTTWVSKSRLLTVGTPASFAPTDVTTVVVDPKDPKAMWVGTSANGIFYTFDGGEGWLIAKNFAPAELMLTESIVNGLAVDPENSCVVYATITAPTTKSYLIRTVNCGRSWGVLYAFNELKEEQLRAVAVNPSNPKQLFLGDTAGDVFRSDNAGASWKKVVRFEDRAIRTIAIHKNGNVFVGTARGGLRMSYDAGENWQQAELKQFAGAEEVYAIAFAPANPTRLLIGTKYGILRSDDLGKTWTAYELLTAPIETQILSVAVNPKNSNRIFYGTPSGFYRTEDDGKTWTTKRMPTTRVPKNILVDVQKGADGAAVELLWVGMWRPPQK</sequence>
<feature type="chain" id="PRO_5009525591" description="Photosynthesis system II assembly factor Ycf48/Hcf136-like domain-containing protein" evidence="1">
    <location>
        <begin position="27"/>
        <end position="368"/>
    </location>
</feature>
<evidence type="ECO:0000259" key="2">
    <source>
        <dbReference type="Pfam" id="PF14870"/>
    </source>
</evidence>
<dbReference type="PANTHER" id="PTHR43739:SF5">
    <property type="entry name" value="EXO-ALPHA-SIALIDASE"/>
    <property type="match status" value="1"/>
</dbReference>
<keyword evidence="1" id="KW-0732">Signal</keyword>
<dbReference type="SUPFAM" id="SSF110296">
    <property type="entry name" value="Oligoxyloglucan reducing end-specific cellobiohydrolase"/>
    <property type="match status" value="2"/>
</dbReference>
<dbReference type="PROSITE" id="PS51257">
    <property type="entry name" value="PROKAR_LIPOPROTEIN"/>
    <property type="match status" value="1"/>
</dbReference>
<dbReference type="InterPro" id="IPR015943">
    <property type="entry name" value="WD40/YVTN_repeat-like_dom_sf"/>
</dbReference>
<dbReference type="AlphaFoldDB" id="A0A1F6M9K6"/>
<feature type="signal peptide" evidence="1">
    <location>
        <begin position="1"/>
        <end position="26"/>
    </location>
</feature>
<comment type="caution">
    <text evidence="3">The sequence shown here is derived from an EMBL/GenBank/DDBJ whole genome shotgun (WGS) entry which is preliminary data.</text>
</comment>
<organism evidence="3 4">
    <name type="scientific">Candidatus Magasanikbacteria bacterium RIFCSPHIGHO2_02_FULL_50_9b</name>
    <dbReference type="NCBI Taxonomy" id="1798682"/>
    <lineage>
        <taxon>Bacteria</taxon>
        <taxon>Candidatus Magasanikiibacteriota</taxon>
    </lineage>
</organism>
<dbReference type="CDD" id="cd15482">
    <property type="entry name" value="Sialidase_non-viral"/>
    <property type="match status" value="1"/>
</dbReference>
<proteinExistence type="predicted"/>
<protein>
    <recommendedName>
        <fullName evidence="2">Photosynthesis system II assembly factor Ycf48/Hcf136-like domain-containing protein</fullName>
    </recommendedName>
</protein>
<evidence type="ECO:0000313" key="4">
    <source>
        <dbReference type="Proteomes" id="UP000176532"/>
    </source>
</evidence>
<dbReference type="Gene3D" id="2.130.10.10">
    <property type="entry name" value="YVTN repeat-like/Quinoprotein amine dehydrogenase"/>
    <property type="match status" value="3"/>
</dbReference>
<dbReference type="Proteomes" id="UP000176532">
    <property type="component" value="Unassembled WGS sequence"/>
</dbReference>
<dbReference type="Pfam" id="PF14870">
    <property type="entry name" value="PSII_BNR"/>
    <property type="match status" value="1"/>
</dbReference>
<accession>A0A1F6M9K6</accession>
<evidence type="ECO:0000256" key="1">
    <source>
        <dbReference type="SAM" id="SignalP"/>
    </source>
</evidence>
<dbReference type="EMBL" id="MFQD01000001">
    <property type="protein sequence ID" value="OGH68258.1"/>
    <property type="molecule type" value="Genomic_DNA"/>
</dbReference>
<dbReference type="STRING" id="1798682.A3C15_03915"/>